<sequence>MFKKFNGKDDVKGTTPVKSSVQRAIKSKLVETYPKLESVINDLFPKKSQLLQVKCEDRITLYCMNGEVLLFEHYNGPIIPSLRLVHKCPDAFPQVCVDRGAIKFVLSGANIMIPGLTSATGDLPDDIPKDVFVVVMAEGKEAATAIGYTKMSAQEMKKVGKGIGIENVHYLGDNLVCLL</sequence>
<dbReference type="SMART" id="SM00359">
    <property type="entry name" value="PUA"/>
    <property type="match status" value="1"/>
</dbReference>
<accession>B6JWY7</accession>
<dbReference type="HOGENOM" id="CLU_090468_0_1_1"/>
<evidence type="ECO:0000256" key="4">
    <source>
        <dbReference type="ARBA" id="ARBA00061046"/>
    </source>
</evidence>
<dbReference type="InterPro" id="IPR002478">
    <property type="entry name" value="PUA"/>
</dbReference>
<dbReference type="Gene3D" id="3.10.400.20">
    <property type="match status" value="1"/>
</dbReference>
<evidence type="ECO:0000256" key="6">
    <source>
        <dbReference type="PIRNR" id="PIRNR005067"/>
    </source>
</evidence>
<dbReference type="OMA" id="GVENIHY"/>
<evidence type="ECO:0000256" key="1">
    <source>
        <dbReference type="ARBA" id="ARBA00004496"/>
    </source>
</evidence>
<dbReference type="PANTHER" id="PTHR22798:SF0">
    <property type="entry name" value="MALIGNANT T-CELL-AMPLIFIED SEQUENCE 1"/>
    <property type="match status" value="1"/>
</dbReference>
<dbReference type="PIRSF" id="PIRSF005067">
    <property type="entry name" value="Tma_RNA-bind_prd"/>
    <property type="match status" value="1"/>
</dbReference>
<comment type="function">
    <text evidence="3 6">Involved in translation.</text>
</comment>
<dbReference type="GO" id="GO:0001731">
    <property type="term" value="P:formation of translation preinitiation complex"/>
    <property type="evidence" value="ECO:0000318"/>
    <property type="project" value="GO_Central"/>
</dbReference>
<dbReference type="InterPro" id="IPR041366">
    <property type="entry name" value="Pre-PUA"/>
</dbReference>
<proteinExistence type="inferred from homology"/>
<reference evidence="8 10" key="1">
    <citation type="journal article" date="2011" name="Science">
        <title>Comparative functional genomics of the fission yeasts.</title>
        <authorList>
            <person name="Rhind N."/>
            <person name="Chen Z."/>
            <person name="Yassour M."/>
            <person name="Thompson D.A."/>
            <person name="Haas B.J."/>
            <person name="Habib N."/>
            <person name="Wapinski I."/>
            <person name="Roy S."/>
            <person name="Lin M.F."/>
            <person name="Heiman D.I."/>
            <person name="Young S.K."/>
            <person name="Furuya K."/>
            <person name="Guo Y."/>
            <person name="Pidoux A."/>
            <person name="Chen H.M."/>
            <person name="Robbertse B."/>
            <person name="Goldberg J.M."/>
            <person name="Aoki K."/>
            <person name="Bayne E.H."/>
            <person name="Berlin A.M."/>
            <person name="Desjardins C.A."/>
            <person name="Dobbs E."/>
            <person name="Dukaj L."/>
            <person name="Fan L."/>
            <person name="FitzGerald M.G."/>
            <person name="French C."/>
            <person name="Gujja S."/>
            <person name="Hansen K."/>
            <person name="Keifenheim D."/>
            <person name="Levin J.Z."/>
            <person name="Mosher R.A."/>
            <person name="Mueller C.A."/>
            <person name="Pfiffner J."/>
            <person name="Priest M."/>
            <person name="Russ C."/>
            <person name="Smialowska A."/>
            <person name="Swoboda P."/>
            <person name="Sykes S.M."/>
            <person name="Vaughn M."/>
            <person name="Vengrova S."/>
            <person name="Yoder R."/>
            <person name="Zeng Q."/>
            <person name="Allshire R."/>
            <person name="Baulcombe D."/>
            <person name="Birren B.W."/>
            <person name="Brown W."/>
            <person name="Ekwall K."/>
            <person name="Kellis M."/>
            <person name="Leatherwood J."/>
            <person name="Levin H."/>
            <person name="Margalit H."/>
            <person name="Martienssen R."/>
            <person name="Nieduszynski C.A."/>
            <person name="Spatafora J.W."/>
            <person name="Friedman N."/>
            <person name="Dalgaard J.Z."/>
            <person name="Baumann P."/>
            <person name="Niki H."/>
            <person name="Regev A."/>
            <person name="Nusbaum C."/>
        </authorList>
    </citation>
    <scope>NUCLEOTIDE SEQUENCE [LARGE SCALE GENOMIC DNA]</scope>
    <source>
        <strain evidence="10">yFS275 / FY16936</strain>
    </source>
</reference>
<evidence type="ECO:0000313" key="8">
    <source>
        <dbReference type="EMBL" id="EEB05888.2"/>
    </source>
</evidence>
<comment type="similarity">
    <text evidence="4 6">Belongs to the TMA20 family.</text>
</comment>
<dbReference type="CDD" id="cd21155">
    <property type="entry name" value="PUA_MCTS-1-like"/>
    <property type="match status" value="1"/>
</dbReference>
<dbReference type="EMBL" id="KE651166">
    <property type="protein sequence ID" value="EEB05888.2"/>
    <property type="molecule type" value="Genomic_DNA"/>
</dbReference>
<dbReference type="NCBIfam" id="TIGR00451">
    <property type="entry name" value="unchar_dom_2"/>
    <property type="match status" value="1"/>
</dbReference>
<keyword evidence="10" id="KW-1185">Reference proteome</keyword>
<dbReference type="InterPro" id="IPR016437">
    <property type="entry name" value="MCT-1/Tma20"/>
</dbReference>
<dbReference type="eggNOG" id="KOG2523">
    <property type="taxonomic scope" value="Eukaryota"/>
</dbReference>
<dbReference type="PANTHER" id="PTHR22798">
    <property type="entry name" value="MCT-1 PROTEIN"/>
    <property type="match status" value="1"/>
</dbReference>
<dbReference type="InterPro" id="IPR015947">
    <property type="entry name" value="PUA-like_sf"/>
</dbReference>
<comment type="subcellular location">
    <subcellularLocation>
        <location evidence="1 6">Cytoplasm</location>
    </subcellularLocation>
</comment>
<dbReference type="RefSeq" id="XP_002172181.2">
    <property type="nucleotide sequence ID" value="XM_002172145.2"/>
</dbReference>
<keyword evidence="2 6" id="KW-0963">Cytoplasm</keyword>
<dbReference type="GO" id="GO:0042254">
    <property type="term" value="P:ribosome biogenesis"/>
    <property type="evidence" value="ECO:0007669"/>
    <property type="project" value="EnsemblFungi"/>
</dbReference>
<gene>
    <name evidence="9" type="primary">tma20</name>
    <name evidence="8" type="ORF">SJAG_00912</name>
</gene>
<evidence type="ECO:0000256" key="5">
    <source>
        <dbReference type="ARBA" id="ARBA00070056"/>
    </source>
</evidence>
<dbReference type="GO" id="GO:0003723">
    <property type="term" value="F:RNA binding"/>
    <property type="evidence" value="ECO:0007669"/>
    <property type="project" value="InterPro"/>
</dbReference>
<dbReference type="FunFam" id="3.10.400.20:FF:000001">
    <property type="entry name" value="Malignant T-cell-amplified sequence 1"/>
    <property type="match status" value="1"/>
</dbReference>
<dbReference type="VEuPathDB" id="FungiDB:SJAG_00912"/>
<dbReference type="GeneID" id="7052004"/>
<organism evidence="8 10">
    <name type="scientific">Schizosaccharomyces japonicus (strain yFS275 / FY16936)</name>
    <name type="common">Fission yeast</name>
    <dbReference type="NCBI Taxonomy" id="402676"/>
    <lineage>
        <taxon>Eukaryota</taxon>
        <taxon>Fungi</taxon>
        <taxon>Dikarya</taxon>
        <taxon>Ascomycota</taxon>
        <taxon>Taphrinomycotina</taxon>
        <taxon>Schizosaccharomycetes</taxon>
        <taxon>Schizosaccharomycetales</taxon>
        <taxon>Schizosaccharomycetaceae</taxon>
        <taxon>Schizosaccharomyces</taxon>
    </lineage>
</organism>
<evidence type="ECO:0000313" key="9">
    <source>
        <dbReference type="JaponicusDB" id="SJAG_00912"/>
    </source>
</evidence>
<dbReference type="OrthoDB" id="10249667at2759"/>
<feature type="domain" description="PUA" evidence="7">
    <location>
        <begin position="93"/>
        <end position="172"/>
    </location>
</feature>
<dbReference type="Pfam" id="PF17832">
    <property type="entry name" value="Pre-PUA"/>
    <property type="match status" value="1"/>
</dbReference>
<dbReference type="STRING" id="402676.B6JWY7"/>
<dbReference type="PROSITE" id="PS50890">
    <property type="entry name" value="PUA"/>
    <property type="match status" value="1"/>
</dbReference>
<dbReference type="InterPro" id="IPR004521">
    <property type="entry name" value="Uncharacterised_CHP00451"/>
</dbReference>
<protein>
    <recommendedName>
        <fullName evidence="5 6">Translation machinery-associated protein 20</fullName>
    </recommendedName>
</protein>
<evidence type="ECO:0000313" key="10">
    <source>
        <dbReference type="Proteomes" id="UP000001744"/>
    </source>
</evidence>
<dbReference type="GO" id="GO:0005829">
    <property type="term" value="C:cytosol"/>
    <property type="evidence" value="ECO:0007669"/>
    <property type="project" value="EnsemblFungi"/>
</dbReference>
<dbReference type="AlphaFoldDB" id="B6JWY7"/>
<dbReference type="GO" id="GO:0000184">
    <property type="term" value="P:nuclear-transcribed mRNA catabolic process, nonsense-mediated decay"/>
    <property type="evidence" value="ECO:0007669"/>
    <property type="project" value="EnsemblFungi"/>
</dbReference>
<dbReference type="Pfam" id="PF01472">
    <property type="entry name" value="PUA"/>
    <property type="match status" value="1"/>
</dbReference>
<name>B6JWY7_SCHJY</name>
<evidence type="ECO:0000256" key="3">
    <source>
        <dbReference type="ARBA" id="ARBA00060251"/>
    </source>
</evidence>
<dbReference type="JaponicusDB" id="SJAG_00912">
    <property type="gene designation" value="tma20"/>
</dbReference>
<dbReference type="CDD" id="cd11609">
    <property type="entry name" value="MCT1_N"/>
    <property type="match status" value="1"/>
</dbReference>
<evidence type="ECO:0000259" key="7">
    <source>
        <dbReference type="SMART" id="SM00359"/>
    </source>
</evidence>
<dbReference type="SUPFAM" id="SSF88697">
    <property type="entry name" value="PUA domain-like"/>
    <property type="match status" value="1"/>
</dbReference>
<evidence type="ECO:0000256" key="2">
    <source>
        <dbReference type="ARBA" id="ARBA00022490"/>
    </source>
</evidence>
<dbReference type="Proteomes" id="UP000001744">
    <property type="component" value="Unassembled WGS sequence"/>
</dbReference>